<proteinExistence type="predicted"/>
<evidence type="ECO:0000313" key="1">
    <source>
        <dbReference type="EMBL" id="RDX74529.1"/>
    </source>
</evidence>
<gene>
    <name evidence="1" type="ORF">CR513_45716</name>
</gene>
<name>A0A371F8A8_MUCPR</name>
<keyword evidence="2" id="KW-1185">Reference proteome</keyword>
<dbReference type="EMBL" id="QJKJ01010151">
    <property type="protein sequence ID" value="RDX74529.1"/>
    <property type="molecule type" value="Genomic_DNA"/>
</dbReference>
<protein>
    <recommendedName>
        <fullName evidence="3">Copia protein</fullName>
    </recommendedName>
</protein>
<dbReference type="Proteomes" id="UP000257109">
    <property type="component" value="Unassembled WGS sequence"/>
</dbReference>
<evidence type="ECO:0000313" key="2">
    <source>
        <dbReference type="Proteomes" id="UP000257109"/>
    </source>
</evidence>
<comment type="caution">
    <text evidence="1">The sequence shown here is derived from an EMBL/GenBank/DDBJ whole genome shotgun (WGS) entry which is preliminary data.</text>
</comment>
<dbReference type="AlphaFoldDB" id="A0A371F8A8"/>
<reference evidence="1" key="1">
    <citation type="submission" date="2018-05" db="EMBL/GenBank/DDBJ databases">
        <title>Draft genome of Mucuna pruriens seed.</title>
        <authorList>
            <person name="Nnadi N.E."/>
            <person name="Vos R."/>
            <person name="Hasami M.H."/>
            <person name="Devisetty U.K."/>
            <person name="Aguiy J.C."/>
        </authorList>
    </citation>
    <scope>NUCLEOTIDE SEQUENCE [LARGE SCALE GENOMIC DNA]</scope>
    <source>
        <strain evidence="1">JCA_2017</strain>
    </source>
</reference>
<evidence type="ECO:0008006" key="3">
    <source>
        <dbReference type="Google" id="ProtNLM"/>
    </source>
</evidence>
<dbReference type="CDD" id="cd09272">
    <property type="entry name" value="RNase_HI_RT_Ty1"/>
    <property type="match status" value="1"/>
</dbReference>
<organism evidence="1 2">
    <name type="scientific">Mucuna pruriens</name>
    <name type="common">Velvet bean</name>
    <name type="synonym">Dolichos pruriens</name>
    <dbReference type="NCBI Taxonomy" id="157652"/>
    <lineage>
        <taxon>Eukaryota</taxon>
        <taxon>Viridiplantae</taxon>
        <taxon>Streptophyta</taxon>
        <taxon>Embryophyta</taxon>
        <taxon>Tracheophyta</taxon>
        <taxon>Spermatophyta</taxon>
        <taxon>Magnoliopsida</taxon>
        <taxon>eudicotyledons</taxon>
        <taxon>Gunneridae</taxon>
        <taxon>Pentapetalae</taxon>
        <taxon>rosids</taxon>
        <taxon>fabids</taxon>
        <taxon>Fabales</taxon>
        <taxon>Fabaceae</taxon>
        <taxon>Papilionoideae</taxon>
        <taxon>50 kb inversion clade</taxon>
        <taxon>NPAAA clade</taxon>
        <taxon>indigoferoid/millettioid clade</taxon>
        <taxon>Phaseoleae</taxon>
        <taxon>Mucuna</taxon>
    </lineage>
</organism>
<feature type="non-terminal residue" evidence="1">
    <location>
        <position position="1"/>
    </location>
</feature>
<accession>A0A371F8A8</accession>
<dbReference type="OrthoDB" id="414945at2759"/>
<sequence>MLIGLIHPVISNPLLGINKKQNLVARSNAKVQYRAMTLFLKELQFEETMKMTLICDNQVALDISSNPLFHERIEHIELSTLVTNRHVSSLNPFETLELAICNKLGSYGLYALAV</sequence>